<name>A0A366I2K7_9FIRM</name>
<dbReference type="Proteomes" id="UP000253490">
    <property type="component" value="Unassembled WGS sequence"/>
</dbReference>
<evidence type="ECO:0000313" key="2">
    <source>
        <dbReference type="EMBL" id="RBP60379.1"/>
    </source>
</evidence>
<dbReference type="RefSeq" id="WP_113921339.1">
    <property type="nucleotide sequence ID" value="NZ_QNRX01000016.1"/>
</dbReference>
<gene>
    <name evidence="2" type="ORF">DES36_11636</name>
</gene>
<evidence type="ECO:0000313" key="3">
    <source>
        <dbReference type="Proteomes" id="UP000253490"/>
    </source>
</evidence>
<protein>
    <submittedName>
        <fullName evidence="2">Uncharacterized protein DUF955</fullName>
    </submittedName>
</protein>
<feature type="domain" description="IrrE N-terminal-like" evidence="1">
    <location>
        <begin position="54"/>
        <end position="144"/>
    </location>
</feature>
<evidence type="ECO:0000259" key="1">
    <source>
        <dbReference type="Pfam" id="PF06114"/>
    </source>
</evidence>
<accession>A0A366I2K7</accession>
<comment type="caution">
    <text evidence="2">The sequence shown here is derived from an EMBL/GenBank/DDBJ whole genome shotgun (WGS) entry which is preliminary data.</text>
</comment>
<reference evidence="2 3" key="1">
    <citation type="submission" date="2018-06" db="EMBL/GenBank/DDBJ databases">
        <title>Genomic Encyclopedia of Type Strains, Phase IV (KMG-IV): sequencing the most valuable type-strain genomes for metagenomic binning, comparative biology and taxonomic classification.</title>
        <authorList>
            <person name="Goeker M."/>
        </authorList>
    </citation>
    <scope>NUCLEOTIDE SEQUENCE [LARGE SCALE GENOMIC DNA]</scope>
    <source>
        <strain evidence="2 3">DSM 22112</strain>
    </source>
</reference>
<dbReference type="AlphaFoldDB" id="A0A366I2K7"/>
<dbReference type="Pfam" id="PF06114">
    <property type="entry name" value="Peptidase_M78"/>
    <property type="match status" value="1"/>
</dbReference>
<dbReference type="EMBL" id="QNRX01000016">
    <property type="protein sequence ID" value="RBP60379.1"/>
    <property type="molecule type" value="Genomic_DNA"/>
</dbReference>
<proteinExistence type="predicted"/>
<dbReference type="InterPro" id="IPR010359">
    <property type="entry name" value="IrrE_HExxH"/>
</dbReference>
<sequence>MNQKRNLIYNDVQKLIAHHGTRDPRTILKERNVTLIPFKEKTKLLGMYKVILRNKFVFFNPFIDERILNMVFAHELGHDIYHYDLAKNEEMIEYELFNITSSTELEANLFASHLLIDDNELIEYIQEGKCYEELASIFNVNINLMFFKLNEMYRMGYPINRLDVCYDSKFFSEIDGTDKSNHELF</sequence>
<organism evidence="2 3">
    <name type="scientific">Alkalibaculum bacchi</name>
    <dbReference type="NCBI Taxonomy" id="645887"/>
    <lineage>
        <taxon>Bacteria</taxon>
        <taxon>Bacillati</taxon>
        <taxon>Bacillota</taxon>
        <taxon>Clostridia</taxon>
        <taxon>Eubacteriales</taxon>
        <taxon>Eubacteriaceae</taxon>
        <taxon>Alkalibaculum</taxon>
    </lineage>
</organism>
<dbReference type="Gene3D" id="1.10.10.2910">
    <property type="match status" value="1"/>
</dbReference>
<keyword evidence="3" id="KW-1185">Reference proteome</keyword>
<dbReference type="OrthoDB" id="9816277at2"/>